<dbReference type="PROSITE" id="PS50088">
    <property type="entry name" value="ANK_REPEAT"/>
    <property type="match status" value="5"/>
</dbReference>
<reference evidence="4 5" key="1">
    <citation type="submission" date="2024-11" db="EMBL/GenBank/DDBJ databases">
        <title>Chromosome-level genome assembly of the freshwater bivalve Anodonta woodiana.</title>
        <authorList>
            <person name="Chen X."/>
        </authorList>
    </citation>
    <scope>NUCLEOTIDE SEQUENCE [LARGE SCALE GENOMIC DNA]</scope>
    <source>
        <strain evidence="4">MN2024</strain>
        <tissue evidence="4">Gills</tissue>
    </source>
</reference>
<evidence type="ECO:0000313" key="4">
    <source>
        <dbReference type="EMBL" id="KAL3854247.1"/>
    </source>
</evidence>
<dbReference type="PROSITE" id="PS50297">
    <property type="entry name" value="ANK_REP_REGION"/>
    <property type="match status" value="4"/>
</dbReference>
<dbReference type="Gene3D" id="1.25.40.20">
    <property type="entry name" value="Ankyrin repeat-containing domain"/>
    <property type="match status" value="1"/>
</dbReference>
<keyword evidence="1" id="KW-0677">Repeat</keyword>
<feature type="repeat" description="ANK" evidence="3">
    <location>
        <begin position="143"/>
        <end position="175"/>
    </location>
</feature>
<gene>
    <name evidence="4" type="ORF">ACJMK2_013521</name>
</gene>
<proteinExistence type="predicted"/>
<dbReference type="Pfam" id="PF00023">
    <property type="entry name" value="Ank"/>
    <property type="match status" value="1"/>
</dbReference>
<dbReference type="Proteomes" id="UP001634394">
    <property type="component" value="Unassembled WGS sequence"/>
</dbReference>
<evidence type="ECO:0000256" key="2">
    <source>
        <dbReference type="ARBA" id="ARBA00023043"/>
    </source>
</evidence>
<dbReference type="SMART" id="SM00248">
    <property type="entry name" value="ANK"/>
    <property type="match status" value="6"/>
</dbReference>
<sequence length="479" mass="53343">MKEPLTRLDSRTALHIAVYKNEIEQVMDCIRKNDVNLNVTDSKGRTPLFYSACYCRRAIMDILLKAGSDPNVADHKGNTPLHEAVEKSDLDIVHSLVQHGNININLKNNDGQTALMKASYYEYIEILGTLLKHDADPDVQDNNGRTALHIAFNEGSILSADLLIRYGCNVNLFTACGHSSLYITVHSPHNKSLDMAKLLITSGYDARPDSGWLSEEKHNLFIQDQAFYEALQTQLGQDILPKEPKLSQPPGNGIFRKHSFNAQSPLARKLSLHGDDGEIPIRRHYLSPASPRIKRLCSQTSREPLPKLPLSPLSSDDVHFFQTSGTEYNSSEQLSSGITEIFETSLDDSESKYPLISPLMSKHTETLSLYPKSSVPKSSPPSSPNISQILDIRKEDDAFQENDSHDSESDAFMMPLAVSSHGTAEVTKGQEQFKYSKNMNTKVLSPGKNSIIKRSKSLLEHSSTHSSLIHRKVSFEISS</sequence>
<protein>
    <submittedName>
        <fullName evidence="4">Uncharacterized protein</fullName>
    </submittedName>
</protein>
<evidence type="ECO:0000256" key="1">
    <source>
        <dbReference type="ARBA" id="ARBA00022737"/>
    </source>
</evidence>
<dbReference type="Pfam" id="PF12796">
    <property type="entry name" value="Ank_2"/>
    <property type="match status" value="1"/>
</dbReference>
<keyword evidence="2 3" id="KW-0040">ANK repeat</keyword>
<evidence type="ECO:0000256" key="3">
    <source>
        <dbReference type="PROSITE-ProRule" id="PRU00023"/>
    </source>
</evidence>
<evidence type="ECO:0000313" key="5">
    <source>
        <dbReference type="Proteomes" id="UP001634394"/>
    </source>
</evidence>
<feature type="repeat" description="ANK" evidence="3">
    <location>
        <begin position="76"/>
        <end position="100"/>
    </location>
</feature>
<feature type="repeat" description="ANK" evidence="3">
    <location>
        <begin position="43"/>
        <end position="75"/>
    </location>
</feature>
<dbReference type="InterPro" id="IPR002110">
    <property type="entry name" value="Ankyrin_rpt"/>
</dbReference>
<accession>A0ABD3UYE9</accession>
<dbReference type="EMBL" id="JBJQND010000014">
    <property type="protein sequence ID" value="KAL3854247.1"/>
    <property type="molecule type" value="Genomic_DNA"/>
</dbReference>
<dbReference type="InterPro" id="IPR036770">
    <property type="entry name" value="Ankyrin_rpt-contain_sf"/>
</dbReference>
<dbReference type="InterPro" id="IPR050745">
    <property type="entry name" value="Multifunctional_regulatory"/>
</dbReference>
<dbReference type="PANTHER" id="PTHR24189">
    <property type="entry name" value="MYOTROPHIN"/>
    <property type="match status" value="1"/>
</dbReference>
<feature type="repeat" description="ANK" evidence="3">
    <location>
        <begin position="9"/>
        <end position="42"/>
    </location>
</feature>
<dbReference type="SUPFAM" id="SSF48403">
    <property type="entry name" value="Ankyrin repeat"/>
    <property type="match status" value="1"/>
</dbReference>
<comment type="caution">
    <text evidence="4">The sequence shown here is derived from an EMBL/GenBank/DDBJ whole genome shotgun (WGS) entry which is preliminary data.</text>
</comment>
<keyword evidence="5" id="KW-1185">Reference proteome</keyword>
<organism evidence="4 5">
    <name type="scientific">Sinanodonta woodiana</name>
    <name type="common">Chinese pond mussel</name>
    <name type="synonym">Anodonta woodiana</name>
    <dbReference type="NCBI Taxonomy" id="1069815"/>
    <lineage>
        <taxon>Eukaryota</taxon>
        <taxon>Metazoa</taxon>
        <taxon>Spiralia</taxon>
        <taxon>Lophotrochozoa</taxon>
        <taxon>Mollusca</taxon>
        <taxon>Bivalvia</taxon>
        <taxon>Autobranchia</taxon>
        <taxon>Heteroconchia</taxon>
        <taxon>Palaeoheterodonta</taxon>
        <taxon>Unionida</taxon>
        <taxon>Unionoidea</taxon>
        <taxon>Unionidae</taxon>
        <taxon>Unioninae</taxon>
        <taxon>Sinanodonta</taxon>
    </lineage>
</organism>
<name>A0ABD3UYE9_SINWO</name>
<feature type="repeat" description="ANK" evidence="3">
    <location>
        <begin position="110"/>
        <end position="142"/>
    </location>
</feature>
<dbReference type="AlphaFoldDB" id="A0ABD3UYE9"/>